<dbReference type="InterPro" id="IPR050889">
    <property type="entry name" value="Dendritic_Spine_Reg/Scaffold"/>
</dbReference>
<keyword evidence="5" id="KW-1185">Reference proteome</keyword>
<dbReference type="SUPFAM" id="SSF48403">
    <property type="entry name" value="Ankyrin repeat"/>
    <property type="match status" value="1"/>
</dbReference>
<dbReference type="PRINTS" id="PR01415">
    <property type="entry name" value="ANKYRIN"/>
</dbReference>
<dbReference type="SMART" id="SM00248">
    <property type="entry name" value="ANK"/>
    <property type="match status" value="4"/>
</dbReference>
<dbReference type="PROSITE" id="PS50297">
    <property type="entry name" value="ANK_REP_REGION"/>
    <property type="match status" value="3"/>
</dbReference>
<feature type="repeat" description="ANK" evidence="3">
    <location>
        <begin position="17"/>
        <end position="49"/>
    </location>
</feature>
<dbReference type="InterPro" id="IPR036770">
    <property type="entry name" value="Ankyrin_rpt-contain_sf"/>
</dbReference>
<dbReference type="AlphaFoldDB" id="A0AAD6DBV8"/>
<evidence type="ECO:0000256" key="2">
    <source>
        <dbReference type="ARBA" id="ARBA00023043"/>
    </source>
</evidence>
<feature type="repeat" description="ANK" evidence="3">
    <location>
        <begin position="107"/>
        <end position="139"/>
    </location>
</feature>
<keyword evidence="1" id="KW-0677">Repeat</keyword>
<dbReference type="PANTHER" id="PTHR24166">
    <property type="entry name" value="ROLLING PEBBLES, ISOFORM B"/>
    <property type="match status" value="1"/>
</dbReference>
<keyword evidence="2 3" id="KW-0040">ANK repeat</keyword>
<proteinExistence type="predicted"/>
<evidence type="ECO:0000256" key="3">
    <source>
        <dbReference type="PROSITE-ProRule" id="PRU00023"/>
    </source>
</evidence>
<dbReference type="InterPro" id="IPR010916">
    <property type="entry name" value="TonB_box_CS"/>
</dbReference>
<dbReference type="PROSITE" id="PS00430">
    <property type="entry name" value="TONB_DEPENDENT_REC_1"/>
    <property type="match status" value="1"/>
</dbReference>
<comment type="caution">
    <text evidence="4">The sequence shown here is derived from an EMBL/GenBank/DDBJ whole genome shotgun (WGS) entry which is preliminary data.</text>
</comment>
<dbReference type="EMBL" id="JAQJAC010000009">
    <property type="protein sequence ID" value="KAJ5572792.1"/>
    <property type="molecule type" value="Genomic_DNA"/>
</dbReference>
<evidence type="ECO:0000313" key="4">
    <source>
        <dbReference type="EMBL" id="KAJ5572792.1"/>
    </source>
</evidence>
<evidence type="ECO:0000256" key="1">
    <source>
        <dbReference type="ARBA" id="ARBA00022737"/>
    </source>
</evidence>
<organism evidence="4 5">
    <name type="scientific">Penicillium hetheringtonii</name>
    <dbReference type="NCBI Taxonomy" id="911720"/>
    <lineage>
        <taxon>Eukaryota</taxon>
        <taxon>Fungi</taxon>
        <taxon>Dikarya</taxon>
        <taxon>Ascomycota</taxon>
        <taxon>Pezizomycotina</taxon>
        <taxon>Eurotiomycetes</taxon>
        <taxon>Eurotiomycetidae</taxon>
        <taxon>Eurotiales</taxon>
        <taxon>Aspergillaceae</taxon>
        <taxon>Penicillium</taxon>
    </lineage>
</organism>
<feature type="repeat" description="ANK" evidence="3">
    <location>
        <begin position="71"/>
        <end position="103"/>
    </location>
</feature>
<dbReference type="PANTHER" id="PTHR24166:SF48">
    <property type="entry name" value="PROTEIN VAPYRIN"/>
    <property type="match status" value="1"/>
</dbReference>
<dbReference type="InterPro" id="IPR002110">
    <property type="entry name" value="Ankyrin_rpt"/>
</dbReference>
<dbReference type="Pfam" id="PF12796">
    <property type="entry name" value="Ank_2"/>
    <property type="match status" value="2"/>
</dbReference>
<dbReference type="Gene3D" id="1.25.40.20">
    <property type="entry name" value="Ankyrin repeat-containing domain"/>
    <property type="match status" value="2"/>
</dbReference>
<sequence length="185" mass="19904">MLSSLEAGENINSSNKVGDSALSLAAAAGHKEIVLVLLSKGASVDKMNKSRETVIVQAARHGQFESLGILEPYLALGVAAENGHEDIVKLLLDRGVDADYLDHTSETDNTPLFEAADKGHKGVVRVLLDHGVSVKTFNFWNESALFVACRSNERIIAQLLIRYGAAMTLDPKAMYASSLSLHSEL</sequence>
<name>A0AAD6DBV8_9EURO</name>
<dbReference type="PROSITE" id="PS50088">
    <property type="entry name" value="ANK_REPEAT"/>
    <property type="match status" value="3"/>
</dbReference>
<evidence type="ECO:0000313" key="5">
    <source>
        <dbReference type="Proteomes" id="UP001216150"/>
    </source>
</evidence>
<protein>
    <submittedName>
        <fullName evidence="4">Ankyrin</fullName>
    </submittedName>
</protein>
<gene>
    <name evidence="4" type="ORF">N7450_009776</name>
</gene>
<accession>A0AAD6DBV8</accession>
<reference evidence="4 5" key="1">
    <citation type="journal article" date="2023" name="IMA Fungus">
        <title>Comparative genomic study of the Penicillium genus elucidates a diverse pangenome and 15 lateral gene transfer events.</title>
        <authorList>
            <person name="Petersen C."/>
            <person name="Sorensen T."/>
            <person name="Nielsen M.R."/>
            <person name="Sondergaard T.E."/>
            <person name="Sorensen J.L."/>
            <person name="Fitzpatrick D.A."/>
            <person name="Frisvad J.C."/>
            <person name="Nielsen K.L."/>
        </authorList>
    </citation>
    <scope>NUCLEOTIDE SEQUENCE [LARGE SCALE GENOMIC DNA]</scope>
    <source>
        <strain evidence="4 5">IBT 29057</strain>
    </source>
</reference>
<dbReference type="Proteomes" id="UP001216150">
    <property type="component" value="Unassembled WGS sequence"/>
</dbReference>